<dbReference type="GO" id="GO:0016491">
    <property type="term" value="F:oxidoreductase activity"/>
    <property type="evidence" value="ECO:0007669"/>
    <property type="project" value="InterPro"/>
</dbReference>
<dbReference type="PANTHER" id="PTHR11863">
    <property type="entry name" value="STEROL DESATURASE"/>
    <property type="match status" value="1"/>
</dbReference>
<dbReference type="EMBL" id="JACHBI010000009">
    <property type="protein sequence ID" value="MBB5575805.1"/>
    <property type="molecule type" value="Genomic_DNA"/>
</dbReference>
<dbReference type="Proteomes" id="UP000549882">
    <property type="component" value="Unassembled WGS sequence"/>
</dbReference>
<protein>
    <submittedName>
        <fullName evidence="7">Sterol desaturase/sphingolipid hydroxylase (Fatty acid hydroxylase superfamily)</fullName>
    </submittedName>
</protein>
<keyword evidence="8" id="KW-1185">Reference proteome</keyword>
<keyword evidence="4 5" id="KW-0472">Membrane</keyword>
<sequence>MDDTLYGTRDKRGDWKPNKLLKYPPVFIWPAQPVAFLKWFFGYPGYLMPWNAVYAVVATLLWFYATPSMETMKTLEPGWIAYLLVRNAVLVFLFFGAFHLRLYMQKKQGTSFKYNGKWPSKGNSAFLFGNQTIDNVIWTFASAVPLWTAFEVLTLWAFANGIIPYVDFAEHPVYCAVIMLLVPAFRDLHFYLVHRLIHWPPLYHTVHKLHHNNVNPGPWSGLAMHPVEHLLYFSGVLIHWIVPSSPIHALFHLTHAALAPAPGHAGFDKIVIADDTSIDTHAYDHYLHHKFFECNYADGVIPLDKWFGTFHDGSKEAEDRMNRRFMERAKKYAEKQARSSGTAG</sequence>
<evidence type="ECO:0000313" key="8">
    <source>
        <dbReference type="Proteomes" id="UP000549882"/>
    </source>
</evidence>
<evidence type="ECO:0000256" key="3">
    <source>
        <dbReference type="ARBA" id="ARBA00022989"/>
    </source>
</evidence>
<name>A0A7W8XUS7_9HYPH</name>
<keyword evidence="3 5" id="KW-1133">Transmembrane helix</keyword>
<comment type="caution">
    <text evidence="7">The sequence shown here is derived from an EMBL/GenBank/DDBJ whole genome shotgun (WGS) entry which is preliminary data.</text>
</comment>
<feature type="transmembrane region" description="Helical" evidence="5">
    <location>
        <begin position="48"/>
        <end position="67"/>
    </location>
</feature>
<feature type="transmembrane region" description="Helical" evidence="5">
    <location>
        <begin position="136"/>
        <end position="159"/>
    </location>
</feature>
<feature type="domain" description="Fatty acid hydroxylase" evidence="6">
    <location>
        <begin position="180"/>
        <end position="309"/>
    </location>
</feature>
<feature type="transmembrane region" description="Helical" evidence="5">
    <location>
        <begin position="79"/>
        <end position="98"/>
    </location>
</feature>
<feature type="transmembrane region" description="Helical" evidence="5">
    <location>
        <begin position="171"/>
        <end position="193"/>
    </location>
</feature>
<dbReference type="AlphaFoldDB" id="A0A7W8XUS7"/>
<keyword evidence="2 5" id="KW-0812">Transmembrane</keyword>
<dbReference type="GO" id="GO:0008610">
    <property type="term" value="P:lipid biosynthetic process"/>
    <property type="evidence" value="ECO:0007669"/>
    <property type="project" value="InterPro"/>
</dbReference>
<dbReference type="GO" id="GO:0016020">
    <property type="term" value="C:membrane"/>
    <property type="evidence" value="ECO:0007669"/>
    <property type="project" value="UniProtKB-SubCell"/>
</dbReference>
<evidence type="ECO:0000313" key="7">
    <source>
        <dbReference type="EMBL" id="MBB5575805.1"/>
    </source>
</evidence>
<dbReference type="RefSeq" id="WP_183939180.1">
    <property type="nucleotide sequence ID" value="NZ_JACHBI010000009.1"/>
</dbReference>
<evidence type="ECO:0000256" key="4">
    <source>
        <dbReference type="ARBA" id="ARBA00023136"/>
    </source>
</evidence>
<evidence type="ECO:0000256" key="2">
    <source>
        <dbReference type="ARBA" id="ARBA00022692"/>
    </source>
</evidence>
<accession>A0A7W8XUS7</accession>
<evidence type="ECO:0000259" key="6">
    <source>
        <dbReference type="Pfam" id="PF04116"/>
    </source>
</evidence>
<dbReference type="Pfam" id="PF04116">
    <property type="entry name" value="FA_hydroxylase"/>
    <property type="match status" value="1"/>
</dbReference>
<dbReference type="GO" id="GO:0005506">
    <property type="term" value="F:iron ion binding"/>
    <property type="evidence" value="ECO:0007669"/>
    <property type="project" value="InterPro"/>
</dbReference>
<organism evidence="7 8">
    <name type="scientific">Rhizobium paranaense</name>
    <dbReference type="NCBI Taxonomy" id="1650438"/>
    <lineage>
        <taxon>Bacteria</taxon>
        <taxon>Pseudomonadati</taxon>
        <taxon>Pseudomonadota</taxon>
        <taxon>Alphaproteobacteria</taxon>
        <taxon>Hyphomicrobiales</taxon>
        <taxon>Rhizobiaceae</taxon>
        <taxon>Rhizobium/Agrobacterium group</taxon>
        <taxon>Rhizobium</taxon>
    </lineage>
</organism>
<dbReference type="InterPro" id="IPR050307">
    <property type="entry name" value="Sterol_Desaturase_Related"/>
</dbReference>
<comment type="subcellular location">
    <subcellularLocation>
        <location evidence="1">Membrane</location>
    </subcellularLocation>
</comment>
<evidence type="ECO:0000256" key="1">
    <source>
        <dbReference type="ARBA" id="ARBA00004370"/>
    </source>
</evidence>
<dbReference type="InterPro" id="IPR006694">
    <property type="entry name" value="Fatty_acid_hydroxylase"/>
</dbReference>
<evidence type="ECO:0000256" key="5">
    <source>
        <dbReference type="SAM" id="Phobius"/>
    </source>
</evidence>
<reference evidence="7 8" key="1">
    <citation type="submission" date="2020-08" db="EMBL/GenBank/DDBJ databases">
        <title>Genomic Encyclopedia of Type Strains, Phase IV (KMG-V): Genome sequencing to study the core and pangenomes of soil and plant-associated prokaryotes.</title>
        <authorList>
            <person name="Whitman W."/>
        </authorList>
    </citation>
    <scope>NUCLEOTIDE SEQUENCE [LARGE SCALE GENOMIC DNA]</scope>
    <source>
        <strain evidence="7 8">SEMIA 4064</strain>
    </source>
</reference>
<proteinExistence type="predicted"/>
<gene>
    <name evidence="7" type="ORF">GGD50_004440</name>
</gene>